<dbReference type="AlphaFoldDB" id="A0A1I3JE92"/>
<dbReference type="InterPro" id="IPR050261">
    <property type="entry name" value="FrsA_esterase"/>
</dbReference>
<dbReference type="Proteomes" id="UP000199518">
    <property type="component" value="Unassembled WGS sequence"/>
</dbReference>
<keyword evidence="1" id="KW-0378">Hydrolase</keyword>
<dbReference type="RefSeq" id="WP_092051280.1">
    <property type="nucleotide sequence ID" value="NZ_FOQD01000010.1"/>
</dbReference>
<evidence type="ECO:0000313" key="2">
    <source>
        <dbReference type="EMBL" id="SFI58587.1"/>
    </source>
</evidence>
<evidence type="ECO:0000313" key="3">
    <source>
        <dbReference type="Proteomes" id="UP000199518"/>
    </source>
</evidence>
<dbReference type="InterPro" id="IPR029058">
    <property type="entry name" value="AB_hydrolase_fold"/>
</dbReference>
<accession>A0A1I3JE92</accession>
<evidence type="ECO:0000256" key="1">
    <source>
        <dbReference type="ARBA" id="ARBA00022801"/>
    </source>
</evidence>
<dbReference type="Gene3D" id="3.40.50.1820">
    <property type="entry name" value="alpha/beta hydrolase"/>
    <property type="match status" value="1"/>
</dbReference>
<dbReference type="PANTHER" id="PTHR22946">
    <property type="entry name" value="DIENELACTONE HYDROLASE DOMAIN-CONTAINING PROTEIN-RELATED"/>
    <property type="match status" value="1"/>
</dbReference>
<dbReference type="OrthoDB" id="9776685at2"/>
<proteinExistence type="predicted"/>
<dbReference type="STRING" id="1576369.SAMN05421753_110148"/>
<name>A0A1I3JE92_9PLAN</name>
<evidence type="ECO:0008006" key="4">
    <source>
        <dbReference type="Google" id="ProtNLM"/>
    </source>
</evidence>
<dbReference type="PANTHER" id="PTHR22946:SF9">
    <property type="entry name" value="POLYKETIDE TRANSFERASE AF380"/>
    <property type="match status" value="1"/>
</dbReference>
<protein>
    <recommendedName>
        <fullName evidence="4">Serine aminopeptidase S33 domain-containing protein</fullName>
    </recommendedName>
</protein>
<gene>
    <name evidence="2" type="ORF">SAMN05421753_110148</name>
</gene>
<reference evidence="3" key="1">
    <citation type="submission" date="2016-10" db="EMBL/GenBank/DDBJ databases">
        <authorList>
            <person name="Varghese N."/>
            <person name="Submissions S."/>
        </authorList>
    </citation>
    <scope>NUCLEOTIDE SEQUENCE [LARGE SCALE GENOMIC DNA]</scope>
    <source>
        <strain evidence="3">DSM 26348</strain>
    </source>
</reference>
<keyword evidence="3" id="KW-1185">Reference proteome</keyword>
<sequence length="327" mass="36157">MSYWLLALLCVVGLLLALDAVIHFVYALAALRRIDNPPSFLVQSVREDAPQPDPVRFPTRDGLELRGGIYLPEESPRGVIVFCPETLGGHLTAMNYAESLLDAGFAIFSFNFRNQSPSDTMSGYRATHWMTNHEITDVHAALDLVLSQPQFSALPVGLMGVSRGACAALAAGAMRPEVEFIWAQGAFSTRAVIVHHAMNFLGTVVGRWGKMLPEWHVRITIGLMLLMAGARNGARFVRLESVLPRWRGRDVQFISGARDTYVPTQLTRRLTKLVGANAENSHWVASGAKHNLERVAKPDEYDHRLLAFFNQMPVPVPVSQPRVAVAH</sequence>
<organism evidence="2 3">
    <name type="scientific">Planctomicrobium piriforme</name>
    <dbReference type="NCBI Taxonomy" id="1576369"/>
    <lineage>
        <taxon>Bacteria</taxon>
        <taxon>Pseudomonadati</taxon>
        <taxon>Planctomycetota</taxon>
        <taxon>Planctomycetia</taxon>
        <taxon>Planctomycetales</taxon>
        <taxon>Planctomycetaceae</taxon>
        <taxon>Planctomicrobium</taxon>
    </lineage>
</organism>
<dbReference type="GO" id="GO:0052689">
    <property type="term" value="F:carboxylic ester hydrolase activity"/>
    <property type="evidence" value="ECO:0007669"/>
    <property type="project" value="UniProtKB-ARBA"/>
</dbReference>
<dbReference type="SUPFAM" id="SSF53474">
    <property type="entry name" value="alpha/beta-Hydrolases"/>
    <property type="match status" value="1"/>
</dbReference>
<dbReference type="EMBL" id="FOQD01000010">
    <property type="protein sequence ID" value="SFI58587.1"/>
    <property type="molecule type" value="Genomic_DNA"/>
</dbReference>